<reference evidence="3 4" key="1">
    <citation type="submission" date="2017-10" db="EMBL/GenBank/DDBJ databases">
        <authorList>
            <person name="Regsiter A."/>
            <person name="William W."/>
        </authorList>
    </citation>
    <scope>NUCLEOTIDE SEQUENCE [LARGE SCALE GENOMIC DNA]</scope>
    <source>
        <strain evidence="2 4">CFBP6984</strain>
        <strain evidence="1 3">CFBP7430</strain>
    </source>
</reference>
<sequence>MITHEFPLREAVYQQTQRWLQAGYFEFKGNDLLSILQSAQDK</sequence>
<proteinExistence type="predicted"/>
<comment type="caution">
    <text evidence="1">The sequence shown here is derived from an EMBL/GenBank/DDBJ whole genome shotgun (WGS) entry which is preliminary data.</text>
</comment>
<evidence type="ECO:0000313" key="1">
    <source>
        <dbReference type="EMBL" id="SON83995.1"/>
    </source>
</evidence>
<dbReference type="EMBL" id="OCYS01000064">
    <property type="protein sequence ID" value="SON83995.1"/>
    <property type="molecule type" value="Genomic_DNA"/>
</dbReference>
<evidence type="ECO:0000313" key="4">
    <source>
        <dbReference type="Proteomes" id="UP000234181"/>
    </source>
</evidence>
<name>A0AB38DWJ9_XANCH</name>
<evidence type="ECO:0000313" key="3">
    <source>
        <dbReference type="Proteomes" id="UP000234166"/>
    </source>
</evidence>
<keyword evidence="4" id="KW-1185">Reference proteome</keyword>
<dbReference type="Proteomes" id="UP000234166">
    <property type="component" value="Unassembled WGS sequence"/>
</dbReference>
<dbReference type="AlphaFoldDB" id="A0AB38DWJ9"/>
<dbReference type="Proteomes" id="UP000234181">
    <property type="component" value="Unassembled WGS sequence"/>
</dbReference>
<dbReference type="EMBL" id="OCYT01000131">
    <property type="protein sequence ID" value="SON86069.1"/>
    <property type="molecule type" value="Genomic_DNA"/>
</dbReference>
<organism evidence="1 3">
    <name type="scientific">Xanthomonas campestris pv. phaseoli</name>
    <dbReference type="NCBI Taxonomy" id="317013"/>
    <lineage>
        <taxon>Bacteria</taxon>
        <taxon>Pseudomonadati</taxon>
        <taxon>Pseudomonadota</taxon>
        <taxon>Gammaproteobacteria</taxon>
        <taxon>Lysobacterales</taxon>
        <taxon>Lysobacteraceae</taxon>
        <taxon>Xanthomonas</taxon>
    </lineage>
</organism>
<protein>
    <submittedName>
        <fullName evidence="1">Uncharacterized protein</fullName>
    </submittedName>
</protein>
<evidence type="ECO:0000313" key="2">
    <source>
        <dbReference type="EMBL" id="SON86069.1"/>
    </source>
</evidence>
<accession>A0AB38DWJ9</accession>
<gene>
    <name evidence="2" type="ORF">XAP6984_720001</name>
    <name evidence="1" type="ORF">XAP7430_1560001</name>
</gene>